<proteinExistence type="predicted"/>
<evidence type="ECO:0000313" key="2">
    <source>
        <dbReference type="Proteomes" id="UP000472272"/>
    </source>
</evidence>
<dbReference type="GeneTree" id="ENSGT00940000175132"/>
<reference evidence="1" key="3">
    <citation type="submission" date="2025-09" db="UniProtKB">
        <authorList>
            <consortium name="Ensembl"/>
        </authorList>
    </citation>
    <scope>IDENTIFICATION</scope>
</reference>
<dbReference type="AlphaFoldDB" id="A0A670JM18"/>
<protein>
    <submittedName>
        <fullName evidence="1">Uncharacterized protein</fullName>
    </submittedName>
</protein>
<dbReference type="Proteomes" id="UP000472272">
    <property type="component" value="Chromosome 11"/>
</dbReference>
<reference evidence="1" key="2">
    <citation type="submission" date="2025-08" db="UniProtKB">
        <authorList>
            <consortium name="Ensembl"/>
        </authorList>
    </citation>
    <scope>IDENTIFICATION</scope>
</reference>
<name>A0A670JM18_PODMU</name>
<organism evidence="1 2">
    <name type="scientific">Podarcis muralis</name>
    <name type="common">Wall lizard</name>
    <name type="synonym">Lacerta muralis</name>
    <dbReference type="NCBI Taxonomy" id="64176"/>
    <lineage>
        <taxon>Eukaryota</taxon>
        <taxon>Metazoa</taxon>
        <taxon>Chordata</taxon>
        <taxon>Craniata</taxon>
        <taxon>Vertebrata</taxon>
        <taxon>Euteleostomi</taxon>
        <taxon>Lepidosauria</taxon>
        <taxon>Squamata</taxon>
        <taxon>Bifurcata</taxon>
        <taxon>Unidentata</taxon>
        <taxon>Episquamata</taxon>
        <taxon>Laterata</taxon>
        <taxon>Lacertibaenia</taxon>
        <taxon>Lacertidae</taxon>
        <taxon>Podarcis</taxon>
    </lineage>
</organism>
<evidence type="ECO:0000313" key="1">
    <source>
        <dbReference type="Ensembl" id="ENSPMRP00000026098.1"/>
    </source>
</evidence>
<keyword evidence="2" id="KW-1185">Reference proteome</keyword>
<accession>A0A670JM18</accession>
<reference evidence="1 2" key="1">
    <citation type="journal article" date="2019" name="Proc. Natl. Acad. Sci. U.S.A.">
        <title>Regulatory changes in pterin and carotenoid genes underlie balanced color polymorphisms in the wall lizard.</title>
        <authorList>
            <person name="Andrade P."/>
            <person name="Pinho C."/>
            <person name="Perez I de Lanuza G."/>
            <person name="Afonso S."/>
            <person name="Brejcha J."/>
            <person name="Rubin C.J."/>
            <person name="Wallerman O."/>
            <person name="Pereira P."/>
            <person name="Sabatino S.J."/>
            <person name="Bellati A."/>
            <person name="Pellitteri-Rosa D."/>
            <person name="Bosakova Z."/>
            <person name="Bunikis I."/>
            <person name="Carretero M.A."/>
            <person name="Feiner N."/>
            <person name="Marsik P."/>
            <person name="Pauperio F."/>
            <person name="Salvi D."/>
            <person name="Soler L."/>
            <person name="While G.M."/>
            <person name="Uller T."/>
            <person name="Font E."/>
            <person name="Andersson L."/>
            <person name="Carneiro M."/>
        </authorList>
    </citation>
    <scope>NUCLEOTIDE SEQUENCE</scope>
</reference>
<sequence length="46" mass="4838">MPVAVMAAASGTLCYQKLLELCQTQELEAPGGIATPPVYPSLILFT</sequence>
<dbReference type="Ensembl" id="ENSPMRT00000027694.1">
    <property type="protein sequence ID" value="ENSPMRP00000026098.1"/>
    <property type="gene ID" value="ENSPMRG00000016887.1"/>
</dbReference>